<dbReference type="InterPro" id="IPR012318">
    <property type="entry name" value="HTH_CRP"/>
</dbReference>
<dbReference type="PANTHER" id="PTHR24567:SF26">
    <property type="entry name" value="REGULATORY PROTEIN YEIL"/>
    <property type="match status" value="1"/>
</dbReference>
<sequence>MDESWVTETSPWISYDLSNWETLTKNKKPVLYKKKSFLFHQNDPAAFTYIVKSGRVRISSFNIEGIEKQLYIAENGCCIGEISCIMENPHTYSAIAIVDTLVYRISSSEIIEATQLDWEMNKRIYNSVFRKISVYQNQILELSFTNALERTARVLVNLCKQYGIVQNDGVRINIHFTHSDIASMVNTSRVTVSNLFTYFAENSYIHKQDRYCVVNSVQKLEEIANGGIDLNRYSKGPLNGLSS</sequence>
<dbReference type="PANTHER" id="PTHR24567">
    <property type="entry name" value="CRP FAMILY TRANSCRIPTIONAL REGULATORY PROTEIN"/>
    <property type="match status" value="1"/>
</dbReference>
<dbReference type="InterPro" id="IPR050397">
    <property type="entry name" value="Env_Response_Regulators"/>
</dbReference>
<evidence type="ECO:0000256" key="2">
    <source>
        <dbReference type="ARBA" id="ARBA00023125"/>
    </source>
</evidence>
<evidence type="ECO:0000256" key="1">
    <source>
        <dbReference type="ARBA" id="ARBA00023015"/>
    </source>
</evidence>
<dbReference type="PROSITE" id="PS51063">
    <property type="entry name" value="HTH_CRP_2"/>
    <property type="match status" value="1"/>
</dbReference>
<keyword evidence="3" id="KW-0804">Transcription</keyword>
<name>A0A9D2PWC5_9FIRM</name>
<accession>A0A9D2PWC5</accession>
<evidence type="ECO:0000259" key="5">
    <source>
        <dbReference type="PROSITE" id="PS51063"/>
    </source>
</evidence>
<organism evidence="6 7">
    <name type="scientific">Candidatus Enterocloster excrementigallinarum</name>
    <dbReference type="NCBI Taxonomy" id="2838558"/>
    <lineage>
        <taxon>Bacteria</taxon>
        <taxon>Bacillati</taxon>
        <taxon>Bacillota</taxon>
        <taxon>Clostridia</taxon>
        <taxon>Lachnospirales</taxon>
        <taxon>Lachnospiraceae</taxon>
        <taxon>Enterocloster</taxon>
    </lineage>
</organism>
<evidence type="ECO:0000256" key="3">
    <source>
        <dbReference type="ARBA" id="ARBA00023163"/>
    </source>
</evidence>
<dbReference type="InterPro" id="IPR018490">
    <property type="entry name" value="cNMP-bd_dom_sf"/>
</dbReference>
<dbReference type="CDD" id="cd00092">
    <property type="entry name" value="HTH_CRP"/>
    <property type="match status" value="1"/>
</dbReference>
<dbReference type="InterPro" id="IPR014710">
    <property type="entry name" value="RmlC-like_jellyroll"/>
</dbReference>
<dbReference type="Gene3D" id="2.60.120.10">
    <property type="entry name" value="Jelly Rolls"/>
    <property type="match status" value="1"/>
</dbReference>
<feature type="domain" description="Cyclic nucleotide-binding" evidence="4">
    <location>
        <begin position="32"/>
        <end position="131"/>
    </location>
</feature>
<dbReference type="Pfam" id="PF00027">
    <property type="entry name" value="cNMP_binding"/>
    <property type="match status" value="1"/>
</dbReference>
<dbReference type="SMART" id="SM00419">
    <property type="entry name" value="HTH_CRP"/>
    <property type="match status" value="1"/>
</dbReference>
<dbReference type="InterPro" id="IPR000595">
    <property type="entry name" value="cNMP-bd_dom"/>
</dbReference>
<dbReference type="EMBL" id="DWWB01000070">
    <property type="protein sequence ID" value="HJC67448.1"/>
    <property type="molecule type" value="Genomic_DNA"/>
</dbReference>
<dbReference type="AlphaFoldDB" id="A0A9D2PWC5"/>
<proteinExistence type="predicted"/>
<dbReference type="Pfam" id="PF13545">
    <property type="entry name" value="HTH_Crp_2"/>
    <property type="match status" value="1"/>
</dbReference>
<dbReference type="SUPFAM" id="SSF46785">
    <property type="entry name" value="Winged helix' DNA-binding domain"/>
    <property type="match status" value="1"/>
</dbReference>
<protein>
    <submittedName>
        <fullName evidence="6">Crp/Fnr family transcriptional regulator</fullName>
    </submittedName>
</protein>
<keyword evidence="1" id="KW-0805">Transcription regulation</keyword>
<evidence type="ECO:0000313" key="6">
    <source>
        <dbReference type="EMBL" id="HJC67448.1"/>
    </source>
</evidence>
<dbReference type="GO" id="GO:0003700">
    <property type="term" value="F:DNA-binding transcription factor activity"/>
    <property type="evidence" value="ECO:0007669"/>
    <property type="project" value="TreeGrafter"/>
</dbReference>
<dbReference type="PROSITE" id="PS50042">
    <property type="entry name" value="CNMP_BINDING_3"/>
    <property type="match status" value="1"/>
</dbReference>
<reference evidence="6" key="1">
    <citation type="journal article" date="2021" name="PeerJ">
        <title>Extensive microbial diversity within the chicken gut microbiome revealed by metagenomics and culture.</title>
        <authorList>
            <person name="Gilroy R."/>
            <person name="Ravi A."/>
            <person name="Getino M."/>
            <person name="Pursley I."/>
            <person name="Horton D.L."/>
            <person name="Alikhan N.F."/>
            <person name="Baker D."/>
            <person name="Gharbi K."/>
            <person name="Hall N."/>
            <person name="Watson M."/>
            <person name="Adriaenssens E.M."/>
            <person name="Foster-Nyarko E."/>
            <person name="Jarju S."/>
            <person name="Secka A."/>
            <person name="Antonio M."/>
            <person name="Oren A."/>
            <person name="Chaudhuri R.R."/>
            <person name="La Ragione R."/>
            <person name="Hildebrand F."/>
            <person name="Pallen M.J."/>
        </authorList>
    </citation>
    <scope>NUCLEOTIDE SEQUENCE</scope>
    <source>
        <strain evidence="6">CHK198-12963</strain>
    </source>
</reference>
<evidence type="ECO:0000259" key="4">
    <source>
        <dbReference type="PROSITE" id="PS50042"/>
    </source>
</evidence>
<dbReference type="Gene3D" id="1.10.10.10">
    <property type="entry name" value="Winged helix-like DNA-binding domain superfamily/Winged helix DNA-binding domain"/>
    <property type="match status" value="1"/>
</dbReference>
<keyword evidence="2" id="KW-0238">DNA-binding</keyword>
<dbReference type="SUPFAM" id="SSF51206">
    <property type="entry name" value="cAMP-binding domain-like"/>
    <property type="match status" value="1"/>
</dbReference>
<dbReference type="Proteomes" id="UP000823863">
    <property type="component" value="Unassembled WGS sequence"/>
</dbReference>
<dbReference type="CDD" id="cd00038">
    <property type="entry name" value="CAP_ED"/>
    <property type="match status" value="1"/>
</dbReference>
<evidence type="ECO:0000313" key="7">
    <source>
        <dbReference type="Proteomes" id="UP000823863"/>
    </source>
</evidence>
<dbReference type="GO" id="GO:0005829">
    <property type="term" value="C:cytosol"/>
    <property type="evidence" value="ECO:0007669"/>
    <property type="project" value="TreeGrafter"/>
</dbReference>
<dbReference type="InterPro" id="IPR036388">
    <property type="entry name" value="WH-like_DNA-bd_sf"/>
</dbReference>
<dbReference type="InterPro" id="IPR036390">
    <property type="entry name" value="WH_DNA-bd_sf"/>
</dbReference>
<comment type="caution">
    <text evidence="6">The sequence shown here is derived from an EMBL/GenBank/DDBJ whole genome shotgun (WGS) entry which is preliminary data.</text>
</comment>
<reference evidence="6" key="2">
    <citation type="submission" date="2021-04" db="EMBL/GenBank/DDBJ databases">
        <authorList>
            <person name="Gilroy R."/>
        </authorList>
    </citation>
    <scope>NUCLEOTIDE SEQUENCE</scope>
    <source>
        <strain evidence="6">CHK198-12963</strain>
    </source>
</reference>
<feature type="domain" description="HTH crp-type" evidence="5">
    <location>
        <begin position="145"/>
        <end position="218"/>
    </location>
</feature>
<dbReference type="GO" id="GO:0003677">
    <property type="term" value="F:DNA binding"/>
    <property type="evidence" value="ECO:0007669"/>
    <property type="project" value="UniProtKB-KW"/>
</dbReference>
<gene>
    <name evidence="6" type="ORF">H9931_12185</name>
</gene>